<evidence type="ECO:0000313" key="17">
    <source>
        <dbReference type="Proteomes" id="UP000007721"/>
    </source>
</evidence>
<keyword evidence="6" id="KW-0963">Cytoplasm</keyword>
<dbReference type="NCBIfam" id="TIGR01172">
    <property type="entry name" value="cysE"/>
    <property type="match status" value="1"/>
</dbReference>
<reference evidence="16 17" key="1">
    <citation type="submission" date="2009-01" db="EMBL/GenBank/DDBJ databases">
        <title>Complete sequence of Geobacter sp. FRC-32.</title>
        <authorList>
            <consortium name="US DOE Joint Genome Institute"/>
            <person name="Lucas S."/>
            <person name="Copeland A."/>
            <person name="Lapidus A."/>
            <person name="Glavina del Rio T."/>
            <person name="Dalin E."/>
            <person name="Tice H."/>
            <person name="Bruce D."/>
            <person name="Goodwin L."/>
            <person name="Pitluck S."/>
            <person name="Saunders E."/>
            <person name="Brettin T."/>
            <person name="Detter J.C."/>
            <person name="Han C."/>
            <person name="Larimer F."/>
            <person name="Land M."/>
            <person name="Hauser L."/>
            <person name="Kyrpides N."/>
            <person name="Ovchinnikova G."/>
            <person name="Kostka J."/>
            <person name="Richardson P."/>
        </authorList>
    </citation>
    <scope>NUCLEOTIDE SEQUENCE [LARGE SCALE GENOMIC DNA]</scope>
    <source>
        <strain evidence="17">DSM 22248 / JCM 15807 / FRC-32</strain>
    </source>
</reference>
<dbReference type="SUPFAM" id="SSF51161">
    <property type="entry name" value="Trimeric LpxA-like enzymes"/>
    <property type="match status" value="1"/>
</dbReference>
<evidence type="ECO:0000256" key="5">
    <source>
        <dbReference type="ARBA" id="ARBA00018522"/>
    </source>
</evidence>
<sequence length="225" mass="25240">MFSRLQQDIKAVFDRDPAARSKLEVFFCYPGLHAIWFYRVSHWLWKHELFFLGRFCSHWGRFFTGIEIHPGARIGKGFFIDHGMGVVIGETAEIGDNVTLYHGVTLGGVSWEKTKRHPTLEDNVVVGSGAKVLGPFTVGRDSKIGSNSVVVKEVPPNSTVVGIPGRAVMAVEKPAEKMDLQHGQLPDPEAKAISCLFDQIRELERKFSALTLEHEQLKKRIEEGK</sequence>
<dbReference type="STRING" id="316067.Geob_1982"/>
<accession>B9M873</accession>
<dbReference type="GO" id="GO:0009001">
    <property type="term" value="F:serine O-acetyltransferase activity"/>
    <property type="evidence" value="ECO:0007669"/>
    <property type="project" value="UniProtKB-EC"/>
</dbReference>
<evidence type="ECO:0000256" key="13">
    <source>
        <dbReference type="PIRNR" id="PIRNR000441"/>
    </source>
</evidence>
<evidence type="ECO:0000256" key="4">
    <source>
        <dbReference type="ARBA" id="ARBA00013266"/>
    </source>
</evidence>
<dbReference type="OrthoDB" id="9801456at2"/>
<evidence type="ECO:0000256" key="14">
    <source>
        <dbReference type="SAM" id="Coils"/>
    </source>
</evidence>
<dbReference type="Pfam" id="PF06426">
    <property type="entry name" value="SATase_N"/>
    <property type="match status" value="1"/>
</dbReference>
<evidence type="ECO:0000256" key="2">
    <source>
        <dbReference type="ARBA" id="ARBA00004876"/>
    </source>
</evidence>
<dbReference type="eggNOG" id="COG1045">
    <property type="taxonomic scope" value="Bacteria"/>
</dbReference>
<dbReference type="Proteomes" id="UP000007721">
    <property type="component" value="Chromosome"/>
</dbReference>
<dbReference type="InterPro" id="IPR053376">
    <property type="entry name" value="Serine_acetyltransferase"/>
</dbReference>
<keyword evidence="11 13" id="KW-0012">Acyltransferase</keyword>
<proteinExistence type="inferred from homology"/>
<comment type="subcellular location">
    <subcellularLocation>
        <location evidence="1">Cytoplasm</location>
    </subcellularLocation>
</comment>
<evidence type="ECO:0000256" key="6">
    <source>
        <dbReference type="ARBA" id="ARBA00022490"/>
    </source>
</evidence>
<dbReference type="InterPro" id="IPR045304">
    <property type="entry name" value="LbH_SAT"/>
</dbReference>
<keyword evidence="10" id="KW-0198">Cysteine biosynthesis</keyword>
<dbReference type="AlphaFoldDB" id="B9M873"/>
<organism evidence="16 17">
    <name type="scientific">Geotalea daltonii (strain DSM 22248 / JCM 15807 / FRC-32)</name>
    <name type="common">Geobacter daltonii</name>
    <dbReference type="NCBI Taxonomy" id="316067"/>
    <lineage>
        <taxon>Bacteria</taxon>
        <taxon>Pseudomonadati</taxon>
        <taxon>Thermodesulfobacteriota</taxon>
        <taxon>Desulfuromonadia</taxon>
        <taxon>Geobacterales</taxon>
        <taxon>Geobacteraceae</taxon>
        <taxon>Geotalea</taxon>
    </lineage>
</organism>
<evidence type="ECO:0000256" key="8">
    <source>
        <dbReference type="ARBA" id="ARBA00022679"/>
    </source>
</evidence>
<dbReference type="Pfam" id="PF00132">
    <property type="entry name" value="Hexapep"/>
    <property type="match status" value="1"/>
</dbReference>
<dbReference type="KEGG" id="geo:Geob_1982"/>
<keyword evidence="14" id="KW-0175">Coiled coil</keyword>
<dbReference type="RefSeq" id="WP_012647068.1">
    <property type="nucleotide sequence ID" value="NC_011979.1"/>
</dbReference>
<evidence type="ECO:0000313" key="16">
    <source>
        <dbReference type="EMBL" id="ACM20339.1"/>
    </source>
</evidence>
<keyword evidence="7" id="KW-0028">Amino-acid biosynthesis</keyword>
<feature type="coiled-coil region" evidence="14">
    <location>
        <begin position="193"/>
        <end position="220"/>
    </location>
</feature>
<evidence type="ECO:0000256" key="7">
    <source>
        <dbReference type="ARBA" id="ARBA00022605"/>
    </source>
</evidence>
<dbReference type="GO" id="GO:0006535">
    <property type="term" value="P:cysteine biosynthetic process from serine"/>
    <property type="evidence" value="ECO:0007669"/>
    <property type="project" value="InterPro"/>
</dbReference>
<dbReference type="CDD" id="cd03354">
    <property type="entry name" value="LbH_SAT"/>
    <property type="match status" value="1"/>
</dbReference>
<keyword evidence="8 13" id="KW-0808">Transferase</keyword>
<dbReference type="EC" id="2.3.1.30" evidence="4 13"/>
<dbReference type="CDD" id="cd14686">
    <property type="entry name" value="bZIP"/>
    <property type="match status" value="1"/>
</dbReference>
<feature type="domain" description="Serine acetyltransferase N-terminal" evidence="15">
    <location>
        <begin position="4"/>
        <end position="35"/>
    </location>
</feature>
<keyword evidence="9" id="KW-0677">Repeat</keyword>
<evidence type="ECO:0000256" key="11">
    <source>
        <dbReference type="ARBA" id="ARBA00023315"/>
    </source>
</evidence>
<dbReference type="Gene3D" id="2.160.10.10">
    <property type="entry name" value="Hexapeptide repeat proteins"/>
    <property type="match status" value="1"/>
</dbReference>
<dbReference type="InterPro" id="IPR005881">
    <property type="entry name" value="Ser_O-AcTrfase"/>
</dbReference>
<comment type="pathway">
    <text evidence="2">Amino-acid biosynthesis; L-cysteine biosynthesis; L-cysteine from L-serine: step 1/2.</text>
</comment>
<dbReference type="HOGENOM" id="CLU_051638_10_0_7"/>
<evidence type="ECO:0000256" key="10">
    <source>
        <dbReference type="ARBA" id="ARBA00023192"/>
    </source>
</evidence>
<evidence type="ECO:0000256" key="9">
    <source>
        <dbReference type="ARBA" id="ARBA00022737"/>
    </source>
</evidence>
<dbReference type="InterPro" id="IPR011004">
    <property type="entry name" value="Trimer_LpxA-like_sf"/>
</dbReference>
<dbReference type="FunFam" id="1.10.3130.10:FF:000003">
    <property type="entry name" value="Serine acetyltransferase"/>
    <property type="match status" value="1"/>
</dbReference>
<dbReference type="NCBIfam" id="NF041874">
    <property type="entry name" value="EPS_EpsC"/>
    <property type="match status" value="1"/>
</dbReference>
<evidence type="ECO:0000256" key="1">
    <source>
        <dbReference type="ARBA" id="ARBA00004496"/>
    </source>
</evidence>
<dbReference type="Gene3D" id="1.10.3130.10">
    <property type="entry name" value="serine acetyltransferase, domain 1"/>
    <property type="match status" value="1"/>
</dbReference>
<dbReference type="UniPathway" id="UPA00136">
    <property type="reaction ID" value="UER00199"/>
</dbReference>
<dbReference type="InterPro" id="IPR042122">
    <property type="entry name" value="Ser_AcTrfase_N_sf"/>
</dbReference>
<dbReference type="InterPro" id="IPR001451">
    <property type="entry name" value="Hexapep"/>
</dbReference>
<evidence type="ECO:0000256" key="3">
    <source>
        <dbReference type="ARBA" id="ARBA00007274"/>
    </source>
</evidence>
<dbReference type="FunFam" id="2.160.10.10:FF:000007">
    <property type="entry name" value="Serine acetyltransferase"/>
    <property type="match status" value="1"/>
</dbReference>
<dbReference type="PANTHER" id="PTHR42811">
    <property type="entry name" value="SERINE ACETYLTRANSFERASE"/>
    <property type="match status" value="1"/>
</dbReference>
<name>B9M873_GEODF</name>
<dbReference type="PIRSF" id="PIRSF000441">
    <property type="entry name" value="CysE"/>
    <property type="match status" value="1"/>
</dbReference>
<dbReference type="InterPro" id="IPR010493">
    <property type="entry name" value="Ser_AcTrfase_N"/>
</dbReference>
<keyword evidence="17" id="KW-1185">Reference proteome</keyword>
<protein>
    <recommendedName>
        <fullName evidence="5 13">Serine acetyltransferase</fullName>
        <ecNumber evidence="4 13">2.3.1.30</ecNumber>
    </recommendedName>
</protein>
<evidence type="ECO:0000256" key="12">
    <source>
        <dbReference type="ARBA" id="ARBA00049486"/>
    </source>
</evidence>
<gene>
    <name evidence="16" type="primary">cysE</name>
    <name evidence="16" type="ordered locus">Geob_1982</name>
</gene>
<evidence type="ECO:0000259" key="15">
    <source>
        <dbReference type="Pfam" id="PF06426"/>
    </source>
</evidence>
<dbReference type="EMBL" id="CP001390">
    <property type="protein sequence ID" value="ACM20339.1"/>
    <property type="molecule type" value="Genomic_DNA"/>
</dbReference>
<dbReference type="GO" id="GO:0005737">
    <property type="term" value="C:cytoplasm"/>
    <property type="evidence" value="ECO:0007669"/>
    <property type="project" value="UniProtKB-SubCell"/>
</dbReference>
<comment type="catalytic activity">
    <reaction evidence="12 13">
        <text>L-serine + acetyl-CoA = O-acetyl-L-serine + CoA</text>
        <dbReference type="Rhea" id="RHEA:24560"/>
        <dbReference type="ChEBI" id="CHEBI:33384"/>
        <dbReference type="ChEBI" id="CHEBI:57287"/>
        <dbReference type="ChEBI" id="CHEBI:57288"/>
        <dbReference type="ChEBI" id="CHEBI:58340"/>
        <dbReference type="EC" id="2.3.1.30"/>
    </reaction>
</comment>
<comment type="similarity">
    <text evidence="3 13">Belongs to the transferase hexapeptide repeat family.</text>
</comment>